<dbReference type="Pfam" id="PF24053">
    <property type="entry name" value="DUF7356"/>
    <property type="match status" value="1"/>
</dbReference>
<keyword evidence="3" id="KW-0732">Signal</keyword>
<sequence>MGKNPLLATFLLLFLIVADVSDASLLFKFRKLIGSAPNNSASVSPSPSPVPVDNKADPKSAAGSDNKKSEPPPPPPPQVDPNKGSGMKDSDTGPPSDPNVEKGHEEKKDLQDKCDMLGRTCRAEPNMTACIKDFQPGSKELVVLVQNGGENILKVNFAVESAIKELEIPKIPSVEIPKNQIKRINVPLTYDKSYKIILDAGHGECVLPVTPPGEGNSIFILPSYDKLLTPVNGAYFLILTVLVFGGTWACCKFRKKSPHGGVPYQELEMGLPEESVSAINVETAEGWDEGWDDDWDEDNAVKSPGGRHPKRVREENFCLKTNKKDTSMRLFRQWVHRIIVQYPTIEEPEQKVYMVLRLMLCRGRSVKVFLMRS</sequence>
<evidence type="ECO:0000313" key="5">
    <source>
        <dbReference type="EMBL" id="KAF3955387.1"/>
    </source>
</evidence>
<evidence type="ECO:0000256" key="1">
    <source>
        <dbReference type="SAM" id="MobiDB-lite"/>
    </source>
</evidence>
<protein>
    <recommendedName>
        <fullName evidence="4">DUF7356 domain-containing protein</fullName>
    </recommendedName>
</protein>
<dbReference type="PANTHER" id="PTHR34200:SF2">
    <property type="entry name" value="TRANSMEMBRANE PROTEIN"/>
    <property type="match status" value="1"/>
</dbReference>
<feature type="compositionally biased region" description="Basic and acidic residues" evidence="1">
    <location>
        <begin position="99"/>
        <end position="111"/>
    </location>
</feature>
<feature type="transmembrane region" description="Helical" evidence="2">
    <location>
        <begin position="233"/>
        <end position="251"/>
    </location>
</feature>
<feature type="region of interest" description="Disordered" evidence="1">
    <location>
        <begin position="36"/>
        <end position="111"/>
    </location>
</feature>
<keyword evidence="2" id="KW-0812">Transmembrane</keyword>
<dbReference type="OrthoDB" id="785602at2759"/>
<evidence type="ECO:0000256" key="2">
    <source>
        <dbReference type="SAM" id="Phobius"/>
    </source>
</evidence>
<evidence type="ECO:0000313" key="6">
    <source>
        <dbReference type="Proteomes" id="UP000737018"/>
    </source>
</evidence>
<feature type="chain" id="PRO_5035278640" description="DUF7356 domain-containing protein" evidence="3">
    <location>
        <begin position="24"/>
        <end position="373"/>
    </location>
</feature>
<comment type="caution">
    <text evidence="5">The sequence shown here is derived from an EMBL/GenBank/DDBJ whole genome shotgun (WGS) entry which is preliminary data.</text>
</comment>
<organism evidence="5 6">
    <name type="scientific">Castanea mollissima</name>
    <name type="common">Chinese chestnut</name>
    <dbReference type="NCBI Taxonomy" id="60419"/>
    <lineage>
        <taxon>Eukaryota</taxon>
        <taxon>Viridiplantae</taxon>
        <taxon>Streptophyta</taxon>
        <taxon>Embryophyta</taxon>
        <taxon>Tracheophyta</taxon>
        <taxon>Spermatophyta</taxon>
        <taxon>Magnoliopsida</taxon>
        <taxon>eudicotyledons</taxon>
        <taxon>Gunneridae</taxon>
        <taxon>Pentapetalae</taxon>
        <taxon>rosids</taxon>
        <taxon>fabids</taxon>
        <taxon>Fagales</taxon>
        <taxon>Fagaceae</taxon>
        <taxon>Castanea</taxon>
    </lineage>
</organism>
<dbReference type="EMBL" id="JRKL02003396">
    <property type="protein sequence ID" value="KAF3955387.1"/>
    <property type="molecule type" value="Genomic_DNA"/>
</dbReference>
<accession>A0A8J4QQB7</accession>
<evidence type="ECO:0000259" key="4">
    <source>
        <dbReference type="Pfam" id="PF24053"/>
    </source>
</evidence>
<feature type="compositionally biased region" description="Low complexity" evidence="1">
    <location>
        <begin position="36"/>
        <end position="45"/>
    </location>
</feature>
<feature type="domain" description="DUF7356" evidence="4">
    <location>
        <begin position="106"/>
        <end position="211"/>
    </location>
</feature>
<dbReference type="Proteomes" id="UP000737018">
    <property type="component" value="Unassembled WGS sequence"/>
</dbReference>
<keyword evidence="6" id="KW-1185">Reference proteome</keyword>
<evidence type="ECO:0000256" key="3">
    <source>
        <dbReference type="SAM" id="SignalP"/>
    </source>
</evidence>
<reference evidence="5" key="1">
    <citation type="submission" date="2020-03" db="EMBL/GenBank/DDBJ databases">
        <title>Castanea mollissima Vanexum genome sequencing.</title>
        <authorList>
            <person name="Staton M."/>
        </authorList>
    </citation>
    <scope>NUCLEOTIDE SEQUENCE</scope>
    <source>
        <tissue evidence="5">Leaf</tissue>
    </source>
</reference>
<proteinExistence type="predicted"/>
<dbReference type="PANTHER" id="PTHR34200">
    <property type="entry name" value="DENTIN SIALOPHOSPHOPROTEIN-LIKE ISOFORM X1"/>
    <property type="match status" value="1"/>
</dbReference>
<dbReference type="InterPro" id="IPR055780">
    <property type="entry name" value="DUF7356"/>
</dbReference>
<keyword evidence="2" id="KW-1133">Transmembrane helix</keyword>
<feature type="signal peptide" evidence="3">
    <location>
        <begin position="1"/>
        <end position="23"/>
    </location>
</feature>
<gene>
    <name evidence="5" type="ORF">CMV_019386</name>
</gene>
<name>A0A8J4QQB7_9ROSI</name>
<keyword evidence="2" id="KW-0472">Membrane</keyword>
<dbReference type="AlphaFoldDB" id="A0A8J4QQB7"/>